<dbReference type="SUPFAM" id="SSF51569">
    <property type="entry name" value="Aldolase"/>
    <property type="match status" value="1"/>
</dbReference>
<dbReference type="SUPFAM" id="SSF48600">
    <property type="entry name" value="Chorismate mutase II"/>
    <property type="match status" value="1"/>
</dbReference>
<dbReference type="PANTHER" id="PTHR43018">
    <property type="entry name" value="PHOSPHO-2-DEHYDRO-3-DEOXYHEPTONATE ALDOLASE"/>
    <property type="match status" value="1"/>
</dbReference>
<evidence type="ECO:0000313" key="4">
    <source>
        <dbReference type="EMBL" id="MDO1445166.1"/>
    </source>
</evidence>
<organism evidence="4 5">
    <name type="scientific">Rhodocytophaga aerolata</name>
    <dbReference type="NCBI Taxonomy" id="455078"/>
    <lineage>
        <taxon>Bacteria</taxon>
        <taxon>Pseudomonadati</taxon>
        <taxon>Bacteroidota</taxon>
        <taxon>Cytophagia</taxon>
        <taxon>Cytophagales</taxon>
        <taxon>Rhodocytophagaceae</taxon>
        <taxon>Rhodocytophaga</taxon>
    </lineage>
</organism>
<protein>
    <recommendedName>
        <fullName evidence="1">chorismate mutase</fullName>
        <ecNumber evidence="1">5.4.99.5</ecNumber>
    </recommendedName>
</protein>
<dbReference type="Proteomes" id="UP001168528">
    <property type="component" value="Unassembled WGS sequence"/>
</dbReference>
<name>A0ABT8R0G8_9BACT</name>
<dbReference type="EC" id="5.4.99.5" evidence="1"/>
<dbReference type="InterPro" id="IPR013785">
    <property type="entry name" value="Aldolase_TIM"/>
</dbReference>
<dbReference type="RefSeq" id="WP_302035960.1">
    <property type="nucleotide sequence ID" value="NZ_JAUKPO010000001.1"/>
</dbReference>
<dbReference type="EMBL" id="JAUKPO010000001">
    <property type="protein sequence ID" value="MDO1445166.1"/>
    <property type="molecule type" value="Genomic_DNA"/>
</dbReference>
<evidence type="ECO:0000313" key="5">
    <source>
        <dbReference type="Proteomes" id="UP001168528"/>
    </source>
</evidence>
<evidence type="ECO:0000256" key="1">
    <source>
        <dbReference type="ARBA" id="ARBA00012404"/>
    </source>
</evidence>
<sequence length="367" mass="41610">MSANLQFKPLSSGIKYDDQKPLIIAGPCSAESEEQLLNTARALKNLNVDVLRAGIWKPRTRPNSFEGHGIKALPWIQTVKKEVGLPFAVEIATPQHIEEALKHGVDILWIGARSTVNPFNVQEIADALRGVKVPVLIKNPINPELALWIGAIERIYNAGVEHIGAIHRGFSSFQKGKYRNEPLWQIPIELKTLFPDLPLICDPSHIAGKRSFIYDLSQKAMDLNYDGLMIESHLDPDNAWSDAAQQVTPVRLAEILSELKIRQATSDDALFVNKLEEIRSQIDRVDHELIEVLAARMSLVEKLGEYKKENNVAIFQVERWNEVFKSRPEWAAKMKVHEDFVAELFKLIHLESIRKQTEVSERITVKK</sequence>
<evidence type="ECO:0000259" key="3">
    <source>
        <dbReference type="PROSITE" id="PS51168"/>
    </source>
</evidence>
<accession>A0ABT8R0G8</accession>
<proteinExistence type="predicted"/>
<dbReference type="InterPro" id="IPR002701">
    <property type="entry name" value="CM_II_prokaryot"/>
</dbReference>
<keyword evidence="2" id="KW-0808">Transferase</keyword>
<dbReference type="PANTHER" id="PTHR43018:SF1">
    <property type="entry name" value="PROTEIN AROA(G)"/>
    <property type="match status" value="1"/>
</dbReference>
<dbReference type="Gene3D" id="3.20.20.70">
    <property type="entry name" value="Aldolase class I"/>
    <property type="match status" value="1"/>
</dbReference>
<dbReference type="Gene3D" id="1.20.59.10">
    <property type="entry name" value="Chorismate mutase"/>
    <property type="match status" value="1"/>
</dbReference>
<comment type="caution">
    <text evidence="4">The sequence shown here is derived from an EMBL/GenBank/DDBJ whole genome shotgun (WGS) entry which is preliminary data.</text>
</comment>
<reference evidence="4" key="1">
    <citation type="submission" date="2023-07" db="EMBL/GenBank/DDBJ databases">
        <title>The genome sequence of Rhodocytophaga aerolata KACC 12507.</title>
        <authorList>
            <person name="Zhang X."/>
        </authorList>
    </citation>
    <scope>NUCLEOTIDE SEQUENCE</scope>
    <source>
        <strain evidence="4">KACC 12507</strain>
    </source>
</reference>
<dbReference type="Pfam" id="PF00793">
    <property type="entry name" value="DAHP_synth_1"/>
    <property type="match status" value="1"/>
</dbReference>
<dbReference type="InterPro" id="IPR052899">
    <property type="entry name" value="Class-I_DAHP_synthase"/>
</dbReference>
<dbReference type="Pfam" id="PF01817">
    <property type="entry name" value="CM_2"/>
    <property type="match status" value="1"/>
</dbReference>
<dbReference type="SMART" id="SM00830">
    <property type="entry name" value="CM_2"/>
    <property type="match status" value="1"/>
</dbReference>
<evidence type="ECO:0000256" key="2">
    <source>
        <dbReference type="ARBA" id="ARBA00022679"/>
    </source>
</evidence>
<dbReference type="PROSITE" id="PS51168">
    <property type="entry name" value="CHORISMATE_MUT_2"/>
    <property type="match status" value="1"/>
</dbReference>
<gene>
    <name evidence="4" type="ORF">Q0590_02835</name>
</gene>
<dbReference type="InterPro" id="IPR036979">
    <property type="entry name" value="CM_dom_sf"/>
</dbReference>
<feature type="domain" description="Chorismate mutase" evidence="3">
    <location>
        <begin position="269"/>
        <end position="360"/>
    </location>
</feature>
<keyword evidence="5" id="KW-1185">Reference proteome</keyword>
<dbReference type="InterPro" id="IPR036263">
    <property type="entry name" value="Chorismate_II_sf"/>
</dbReference>
<dbReference type="InterPro" id="IPR006218">
    <property type="entry name" value="DAHP1/KDSA"/>
</dbReference>